<evidence type="ECO:0000256" key="3">
    <source>
        <dbReference type="ARBA" id="ARBA00022989"/>
    </source>
</evidence>
<organism evidence="6 7">
    <name type="scientific">Talaromyces stipitatus (strain ATCC 10500 / CBS 375.48 / QM 6759 / NRRL 1006)</name>
    <name type="common">Penicillium stipitatum</name>
    <dbReference type="NCBI Taxonomy" id="441959"/>
    <lineage>
        <taxon>Eukaryota</taxon>
        <taxon>Fungi</taxon>
        <taxon>Dikarya</taxon>
        <taxon>Ascomycota</taxon>
        <taxon>Pezizomycotina</taxon>
        <taxon>Eurotiomycetes</taxon>
        <taxon>Eurotiomycetidae</taxon>
        <taxon>Eurotiales</taxon>
        <taxon>Trichocomaceae</taxon>
        <taxon>Talaromyces</taxon>
        <taxon>Talaromyces sect. Talaromyces</taxon>
    </lineage>
</organism>
<dbReference type="VEuPathDB" id="FungiDB:TSTA_094630"/>
<evidence type="ECO:0000313" key="6">
    <source>
        <dbReference type="EMBL" id="EED22217.1"/>
    </source>
</evidence>
<dbReference type="InterPro" id="IPR005828">
    <property type="entry name" value="MFS_sugar_transport-like"/>
</dbReference>
<keyword evidence="2" id="KW-0812">Transmembrane</keyword>
<gene>
    <name evidence="6" type="ORF">TSTA_094630</name>
</gene>
<name>B8M2W2_TALSN</name>
<dbReference type="EMBL" id="EQ962653">
    <property type="protein sequence ID" value="EED22217.1"/>
    <property type="molecule type" value="Genomic_DNA"/>
</dbReference>
<keyword evidence="7" id="KW-1185">Reference proteome</keyword>
<accession>B8M2W2</accession>
<dbReference type="STRING" id="441959.B8M2W2"/>
<feature type="domain" description="Major facilitator superfamily (MFS) profile" evidence="5">
    <location>
        <begin position="1"/>
        <end position="100"/>
    </location>
</feature>
<dbReference type="Gene3D" id="1.20.1250.20">
    <property type="entry name" value="MFS general substrate transporter like domains"/>
    <property type="match status" value="1"/>
</dbReference>
<evidence type="ECO:0000256" key="1">
    <source>
        <dbReference type="ARBA" id="ARBA00004141"/>
    </source>
</evidence>
<dbReference type="RefSeq" id="XP_002479180.1">
    <property type="nucleotide sequence ID" value="XM_002479135.1"/>
</dbReference>
<dbReference type="InterPro" id="IPR020846">
    <property type="entry name" value="MFS_dom"/>
</dbReference>
<dbReference type="GO" id="GO:0016020">
    <property type="term" value="C:membrane"/>
    <property type="evidence" value="ECO:0007669"/>
    <property type="project" value="UniProtKB-SubCell"/>
</dbReference>
<sequence>MAGALISGPLNDTFGRKTVLWIASFLVLAGGVVQVADTHYEGVIVLDRFGLDLVSGISLLLLSSISQSMGEVAPVEIQSPALYMYQFLQSFSQLVASWVT</sequence>
<evidence type="ECO:0000256" key="4">
    <source>
        <dbReference type="ARBA" id="ARBA00023136"/>
    </source>
</evidence>
<dbReference type="AlphaFoldDB" id="B8M2W2"/>
<dbReference type="Pfam" id="PF00083">
    <property type="entry name" value="Sugar_tr"/>
    <property type="match status" value="1"/>
</dbReference>
<dbReference type="HOGENOM" id="CLU_2307942_0_0_1"/>
<dbReference type="SUPFAM" id="SSF103473">
    <property type="entry name" value="MFS general substrate transporter"/>
    <property type="match status" value="1"/>
</dbReference>
<keyword evidence="4" id="KW-0472">Membrane</keyword>
<dbReference type="GeneID" id="8103793"/>
<keyword evidence="3" id="KW-1133">Transmembrane helix</keyword>
<protein>
    <recommendedName>
        <fullName evidence="5">Major facilitator superfamily (MFS) profile domain-containing protein</fullName>
    </recommendedName>
</protein>
<reference evidence="7" key="1">
    <citation type="journal article" date="2015" name="Genome Announc.">
        <title>Genome sequence of the AIDS-associated pathogen Penicillium marneffei (ATCC18224) and its near taxonomic relative Talaromyces stipitatus (ATCC10500).</title>
        <authorList>
            <person name="Nierman W.C."/>
            <person name="Fedorova-Abrams N.D."/>
            <person name="Andrianopoulos A."/>
        </authorList>
    </citation>
    <scope>NUCLEOTIDE SEQUENCE [LARGE SCALE GENOMIC DNA]</scope>
    <source>
        <strain evidence="7">ATCC 10500 / CBS 375.48 / QM 6759 / NRRL 1006</strain>
    </source>
</reference>
<dbReference type="PhylomeDB" id="B8M2W2"/>
<dbReference type="OrthoDB" id="6133115at2759"/>
<dbReference type="eggNOG" id="KOG0254">
    <property type="taxonomic scope" value="Eukaryota"/>
</dbReference>
<dbReference type="InterPro" id="IPR036259">
    <property type="entry name" value="MFS_trans_sf"/>
</dbReference>
<evidence type="ECO:0000256" key="2">
    <source>
        <dbReference type="ARBA" id="ARBA00022692"/>
    </source>
</evidence>
<proteinExistence type="predicted"/>
<dbReference type="GO" id="GO:0022857">
    <property type="term" value="F:transmembrane transporter activity"/>
    <property type="evidence" value="ECO:0007669"/>
    <property type="project" value="InterPro"/>
</dbReference>
<evidence type="ECO:0000313" key="7">
    <source>
        <dbReference type="Proteomes" id="UP000001745"/>
    </source>
</evidence>
<comment type="subcellular location">
    <subcellularLocation>
        <location evidence="1">Membrane</location>
        <topology evidence="1">Multi-pass membrane protein</topology>
    </subcellularLocation>
</comment>
<dbReference type="Proteomes" id="UP000001745">
    <property type="component" value="Unassembled WGS sequence"/>
</dbReference>
<dbReference type="InParanoid" id="B8M2W2"/>
<evidence type="ECO:0000259" key="5">
    <source>
        <dbReference type="PROSITE" id="PS50850"/>
    </source>
</evidence>
<dbReference type="PROSITE" id="PS50850">
    <property type="entry name" value="MFS"/>
    <property type="match status" value="1"/>
</dbReference>